<dbReference type="OrthoDB" id="200398at2759"/>
<feature type="compositionally biased region" description="Basic and acidic residues" evidence="1">
    <location>
        <begin position="57"/>
        <end position="82"/>
    </location>
</feature>
<evidence type="ECO:0000256" key="1">
    <source>
        <dbReference type="SAM" id="MobiDB-lite"/>
    </source>
</evidence>
<feature type="compositionally biased region" description="Polar residues" evidence="1">
    <location>
        <begin position="85"/>
        <end position="95"/>
    </location>
</feature>
<name>A0A087URJ9_STEMI</name>
<dbReference type="Proteomes" id="UP000054359">
    <property type="component" value="Unassembled WGS sequence"/>
</dbReference>
<dbReference type="PANTHER" id="PTHR13049:SF2">
    <property type="entry name" value="COILED-COIL DOMAIN-CONTAINING PROTEIN 25"/>
    <property type="match status" value="1"/>
</dbReference>
<evidence type="ECO:0000313" key="2">
    <source>
        <dbReference type="EMBL" id="KFM79988.1"/>
    </source>
</evidence>
<proteinExistence type="predicted"/>
<dbReference type="InterPro" id="IPR039730">
    <property type="entry name" value="Jlp2/Ccd25"/>
</dbReference>
<feature type="non-terminal residue" evidence="2">
    <location>
        <position position="105"/>
    </location>
</feature>
<dbReference type="EMBL" id="KK121214">
    <property type="protein sequence ID" value="KFM79988.1"/>
    <property type="molecule type" value="Genomic_DNA"/>
</dbReference>
<gene>
    <name evidence="2" type="ORF">X975_07235</name>
</gene>
<organism evidence="2 3">
    <name type="scientific">Stegodyphus mimosarum</name>
    <name type="common">African social velvet spider</name>
    <dbReference type="NCBI Taxonomy" id="407821"/>
    <lineage>
        <taxon>Eukaryota</taxon>
        <taxon>Metazoa</taxon>
        <taxon>Ecdysozoa</taxon>
        <taxon>Arthropoda</taxon>
        <taxon>Chelicerata</taxon>
        <taxon>Arachnida</taxon>
        <taxon>Araneae</taxon>
        <taxon>Araneomorphae</taxon>
        <taxon>Entelegynae</taxon>
        <taxon>Eresoidea</taxon>
        <taxon>Eresidae</taxon>
        <taxon>Stegodyphus</taxon>
    </lineage>
</organism>
<keyword evidence="3" id="KW-1185">Reference proteome</keyword>
<feature type="region of interest" description="Disordered" evidence="1">
    <location>
        <begin position="57"/>
        <end position="105"/>
    </location>
</feature>
<dbReference type="STRING" id="407821.A0A087URJ9"/>
<evidence type="ECO:0000313" key="3">
    <source>
        <dbReference type="Proteomes" id="UP000054359"/>
    </source>
</evidence>
<reference evidence="2 3" key="1">
    <citation type="submission" date="2013-11" db="EMBL/GenBank/DDBJ databases">
        <title>Genome sequencing of Stegodyphus mimosarum.</title>
        <authorList>
            <person name="Bechsgaard J."/>
        </authorList>
    </citation>
    <scope>NUCLEOTIDE SEQUENCE [LARGE SCALE GENOMIC DNA]</scope>
</reference>
<accession>A0A087URJ9</accession>
<protein>
    <submittedName>
        <fullName evidence="2">Coiled-coil domain-containing protein 25</fullName>
    </submittedName>
</protein>
<dbReference type="PANTHER" id="PTHR13049">
    <property type="entry name" value="DUF814-RELATED"/>
    <property type="match status" value="1"/>
</dbReference>
<dbReference type="AlphaFoldDB" id="A0A087URJ9"/>
<feature type="compositionally biased region" description="Acidic residues" evidence="1">
    <location>
        <begin position="96"/>
        <end position="105"/>
    </location>
</feature>
<sequence>MEVGQVSFHNPKLVKVIKVEKRLNDVVNRLNKTKVERFPCLQAEREERDRLERAEMKQVMRKEKESQKIAAAKKEEEAKLKDYSSLMTGKMQSNQDDGEDSDEFM</sequence>